<feature type="compositionally biased region" description="Acidic residues" evidence="1">
    <location>
        <begin position="149"/>
        <end position="159"/>
    </location>
</feature>
<feature type="compositionally biased region" description="Basic and acidic residues" evidence="1">
    <location>
        <begin position="160"/>
        <end position="170"/>
    </location>
</feature>
<dbReference type="RefSeq" id="WP_261236997.1">
    <property type="nucleotide sequence ID" value="NZ_JAMXFA010000041.1"/>
</dbReference>
<sequence length="170" mass="19474">MIYLAQVQKKGFLGKTGLRLIACQKSGDIWALVSETEPIVTTESNTFGEGILVLADITTAGQIRTINEATEWAINLLKQYLTKGLTPDFLQEQAVEIEQWRQSLTLQSQELSRRALELEARRDQLQELEEKLKKEQRRLQILAQNLKESEDESSNENGEEQERLERENTA</sequence>
<protein>
    <submittedName>
        <fullName evidence="2">Uncharacterized protein</fullName>
    </submittedName>
</protein>
<proteinExistence type="predicted"/>
<name>A0ABT2ND74_9CYAN</name>
<dbReference type="EMBL" id="JAMXFA010000041">
    <property type="protein sequence ID" value="MCT7980649.1"/>
    <property type="molecule type" value="Genomic_DNA"/>
</dbReference>
<accession>A0ABT2ND74</accession>
<dbReference type="Proteomes" id="UP001525961">
    <property type="component" value="Unassembled WGS sequence"/>
</dbReference>
<organism evidence="2 3">
    <name type="scientific">Laspinema olomoucense D3b</name>
    <dbReference type="NCBI Taxonomy" id="2953688"/>
    <lineage>
        <taxon>Bacteria</taxon>
        <taxon>Bacillati</taxon>
        <taxon>Cyanobacteriota</taxon>
        <taxon>Cyanophyceae</taxon>
        <taxon>Oscillatoriophycideae</taxon>
        <taxon>Oscillatoriales</taxon>
        <taxon>Laspinemataceae</taxon>
        <taxon>Laspinema</taxon>
        <taxon>Laspinema olomoucense</taxon>
    </lineage>
</organism>
<evidence type="ECO:0000256" key="1">
    <source>
        <dbReference type="SAM" id="MobiDB-lite"/>
    </source>
</evidence>
<feature type="region of interest" description="Disordered" evidence="1">
    <location>
        <begin position="143"/>
        <end position="170"/>
    </location>
</feature>
<evidence type="ECO:0000313" key="2">
    <source>
        <dbReference type="EMBL" id="MCT7980649.1"/>
    </source>
</evidence>
<evidence type="ECO:0000313" key="3">
    <source>
        <dbReference type="Proteomes" id="UP001525961"/>
    </source>
</evidence>
<comment type="caution">
    <text evidence="2">The sequence shown here is derived from an EMBL/GenBank/DDBJ whole genome shotgun (WGS) entry which is preliminary data.</text>
</comment>
<reference evidence="2 3" key="1">
    <citation type="journal article" date="2022" name="Front. Microbiol.">
        <title>High genomic differentiation and limited gene flow indicate recent cryptic speciation within the genus Laspinema (cyanobacteria).</title>
        <authorList>
            <person name="Stanojkovic A."/>
            <person name="Skoupy S."/>
            <person name="Skaloud P."/>
            <person name="Dvorak P."/>
        </authorList>
    </citation>
    <scope>NUCLEOTIDE SEQUENCE [LARGE SCALE GENOMIC DNA]</scope>
    <source>
        <strain evidence="2 3">D3b</strain>
    </source>
</reference>
<gene>
    <name evidence="2" type="ORF">NG792_23265</name>
</gene>
<keyword evidence="3" id="KW-1185">Reference proteome</keyword>